<reference evidence="3" key="1">
    <citation type="journal article" date="2006" name="PLoS Biol.">
        <title>Macronuclear genome sequence of the ciliate Tetrahymena thermophila, a model eukaryote.</title>
        <authorList>
            <person name="Eisen J.A."/>
            <person name="Coyne R.S."/>
            <person name="Wu M."/>
            <person name="Wu D."/>
            <person name="Thiagarajan M."/>
            <person name="Wortman J.R."/>
            <person name="Badger J.H."/>
            <person name="Ren Q."/>
            <person name="Amedeo P."/>
            <person name="Jones K.M."/>
            <person name="Tallon L.J."/>
            <person name="Delcher A.L."/>
            <person name="Salzberg S.L."/>
            <person name="Silva J.C."/>
            <person name="Haas B.J."/>
            <person name="Majoros W.H."/>
            <person name="Farzad M."/>
            <person name="Carlton J.M."/>
            <person name="Smith R.K. Jr."/>
            <person name="Garg J."/>
            <person name="Pearlman R.E."/>
            <person name="Karrer K.M."/>
            <person name="Sun L."/>
            <person name="Manning G."/>
            <person name="Elde N.C."/>
            <person name="Turkewitz A.P."/>
            <person name="Asai D.J."/>
            <person name="Wilkes D.E."/>
            <person name="Wang Y."/>
            <person name="Cai H."/>
            <person name="Collins K."/>
            <person name="Stewart B.A."/>
            <person name="Lee S.R."/>
            <person name="Wilamowska K."/>
            <person name="Weinberg Z."/>
            <person name="Ruzzo W.L."/>
            <person name="Wloga D."/>
            <person name="Gaertig J."/>
            <person name="Frankel J."/>
            <person name="Tsao C.-C."/>
            <person name="Gorovsky M.A."/>
            <person name="Keeling P.J."/>
            <person name="Waller R.F."/>
            <person name="Patron N.J."/>
            <person name="Cherry J.M."/>
            <person name="Stover N.A."/>
            <person name="Krieger C.J."/>
            <person name="del Toro C."/>
            <person name="Ryder H.F."/>
            <person name="Williamson S.C."/>
            <person name="Barbeau R.A."/>
            <person name="Hamilton E.P."/>
            <person name="Orias E."/>
        </authorList>
    </citation>
    <scope>NUCLEOTIDE SEQUENCE [LARGE SCALE GENOMIC DNA]</scope>
    <source>
        <strain evidence="3">SB210</strain>
    </source>
</reference>
<dbReference type="KEGG" id="tet:TTHERM_00560050"/>
<dbReference type="InterPro" id="IPR008936">
    <property type="entry name" value="Rho_GTPase_activation_prot"/>
</dbReference>
<dbReference type="eggNOG" id="ENOG502SQ96">
    <property type="taxonomic scope" value="Eukaryota"/>
</dbReference>
<protein>
    <submittedName>
        <fullName evidence="2">Uncharacterized protein</fullName>
    </submittedName>
</protein>
<name>I7LU52_TETTS</name>
<feature type="coiled-coil region" evidence="1">
    <location>
        <begin position="745"/>
        <end position="775"/>
    </location>
</feature>
<dbReference type="AlphaFoldDB" id="I7LU52"/>
<keyword evidence="1" id="KW-0175">Coiled coil</keyword>
<evidence type="ECO:0000256" key="1">
    <source>
        <dbReference type="SAM" id="Coils"/>
    </source>
</evidence>
<accession>I7LU52</accession>
<dbReference type="Proteomes" id="UP000009168">
    <property type="component" value="Unassembled WGS sequence"/>
</dbReference>
<proteinExistence type="predicted"/>
<organism evidence="2 3">
    <name type="scientific">Tetrahymena thermophila (strain SB210)</name>
    <dbReference type="NCBI Taxonomy" id="312017"/>
    <lineage>
        <taxon>Eukaryota</taxon>
        <taxon>Sar</taxon>
        <taxon>Alveolata</taxon>
        <taxon>Ciliophora</taxon>
        <taxon>Intramacronucleata</taxon>
        <taxon>Oligohymenophorea</taxon>
        <taxon>Hymenostomatida</taxon>
        <taxon>Tetrahymenina</taxon>
        <taxon>Tetrahymenidae</taxon>
        <taxon>Tetrahymena</taxon>
    </lineage>
</organism>
<feature type="coiled-coil region" evidence="1">
    <location>
        <begin position="618"/>
        <end position="645"/>
    </location>
</feature>
<gene>
    <name evidence="2" type="ORF">TTHERM_00560050</name>
</gene>
<dbReference type="RefSeq" id="XP_001010159.2">
    <property type="nucleotide sequence ID" value="XM_001010159.2"/>
</dbReference>
<evidence type="ECO:0000313" key="3">
    <source>
        <dbReference type="Proteomes" id="UP000009168"/>
    </source>
</evidence>
<dbReference type="EMBL" id="GG662808">
    <property type="protein sequence ID" value="EAR89914.2"/>
    <property type="molecule type" value="Genomic_DNA"/>
</dbReference>
<dbReference type="OrthoDB" id="298954at2759"/>
<keyword evidence="3" id="KW-1185">Reference proteome</keyword>
<dbReference type="GeneID" id="7834873"/>
<sequence>METLQTNIKLQKNFLVMTRTFEIGSLSEVIKSSYESKDALKQGLVPSLISFIKGLIQDFQSCKDLLNSHICEHTLHVLDTILFNLFTKQKKEERQIFNNDIYEGSQQSVMSRFQNSEISSVTVANFQNQINEQFIQNFKQFFQELSNNKEFFQNLEELFLQHRPKSELRSALKSLIKTIVYIQQKEDFQNSQLDENIKPLTPLYTTNLQLPNIKVQIDEVNKILFGNKLDKIVRILTSKEIIGSQQEVHFAVGRIYFAAHSRNRSNFNRNAFKQIKHTGKDLIYNLIRHYVVNQSPDKQKTQICSQKDTEKYPIPAFILNYLQLLFMPIYNQFQELFDKHIMEKYTKNQEQFYSEIFSTTTQFIIPFFQNLPIEFCNFFTQFYQIIYENHEQFSDKLNDLFPVKQLFVNRFFLNPHLRLFLLPISQEKEKDYVEALNWFSKLFYNNSKQDKFQSQNSFFLKLNSIIQDCFSKIVTNYHQFTQSSGHIDVYNMYLVDPILKKDYNFLYELIKLISFSEHEQKDYQIYKFKQIFPVKKRIEQKLQMDIIREIATPINENISQKMNDDSPVKSQQQQIQEEKLFLEREQKLKAGQSSFQQAQPITQQSQKSKQDQLTDYQNQLLLQQIQQQQQQIQELQRQKSSNTISSNQNFNHFAMQQGQNNSINIIDTPSHMINPGAVQYGNPNYLLNNANSFGSAINNNNFTNTNNSTPMNNIFTKLQTKDEGFIKNAELQGMYVQGNYQELDRDFLKQQAFKYEQIKQKIEQEQQLIDRFIQKNEEENFQKSQAIKNHFQQYNQQQEEKNYDDRLKENLEKQITDLYEKHINSMQNQIQQNEFKSVLQQEILMLHERNEFLKLILKQRYPTEIDYIDSLDNQQSIDEWKKSFEQQERKEGRLKRNQEDDEFYILQNNLNREFQKVEEADIKLQIHRKVNAELF</sequence>
<dbReference type="InParanoid" id="I7LU52"/>
<dbReference type="SUPFAM" id="SSF48350">
    <property type="entry name" value="GTPase activation domain, GAP"/>
    <property type="match status" value="1"/>
</dbReference>
<evidence type="ECO:0000313" key="2">
    <source>
        <dbReference type="EMBL" id="EAR89914.2"/>
    </source>
</evidence>